<proteinExistence type="predicted"/>
<evidence type="ECO:0000256" key="1">
    <source>
        <dbReference type="SAM" id="MobiDB-lite"/>
    </source>
</evidence>
<dbReference type="Proteomes" id="UP000784294">
    <property type="component" value="Unassembled WGS sequence"/>
</dbReference>
<organism evidence="2 3">
    <name type="scientific">Protopolystoma xenopodis</name>
    <dbReference type="NCBI Taxonomy" id="117903"/>
    <lineage>
        <taxon>Eukaryota</taxon>
        <taxon>Metazoa</taxon>
        <taxon>Spiralia</taxon>
        <taxon>Lophotrochozoa</taxon>
        <taxon>Platyhelminthes</taxon>
        <taxon>Monogenea</taxon>
        <taxon>Polyopisthocotylea</taxon>
        <taxon>Polystomatidea</taxon>
        <taxon>Polystomatidae</taxon>
        <taxon>Protopolystoma</taxon>
    </lineage>
</organism>
<evidence type="ECO:0000313" key="2">
    <source>
        <dbReference type="EMBL" id="VEL11595.1"/>
    </source>
</evidence>
<protein>
    <submittedName>
        <fullName evidence="2">Uncharacterized protein</fullName>
    </submittedName>
</protein>
<keyword evidence="3" id="KW-1185">Reference proteome</keyword>
<comment type="caution">
    <text evidence="2">The sequence shown here is derived from an EMBL/GenBank/DDBJ whole genome shotgun (WGS) entry which is preliminary data.</text>
</comment>
<dbReference type="AlphaFoldDB" id="A0A448WH62"/>
<reference evidence="2" key="1">
    <citation type="submission" date="2018-11" db="EMBL/GenBank/DDBJ databases">
        <authorList>
            <consortium name="Pathogen Informatics"/>
        </authorList>
    </citation>
    <scope>NUCLEOTIDE SEQUENCE</scope>
</reference>
<dbReference type="EMBL" id="CAAALY010012268">
    <property type="protein sequence ID" value="VEL11595.1"/>
    <property type="molecule type" value="Genomic_DNA"/>
</dbReference>
<feature type="compositionally biased region" description="Basic and acidic residues" evidence="1">
    <location>
        <begin position="288"/>
        <end position="300"/>
    </location>
</feature>
<feature type="region of interest" description="Disordered" evidence="1">
    <location>
        <begin position="249"/>
        <end position="322"/>
    </location>
</feature>
<sequence>MAYAGREKIRPFAPLGSLDLCSSRKEVKRPDRLISQTVANVRRSALDRQKTPFAKPATLQFSDFASGPNPIPLSPALGQTSHAPELRLSYTPSSSTTLPAIATGTAASIILNSTPIDASSSYTPISSTITLATTLNTDGLFCLPPPHFSISTSSLSVVGPNAPGRSIATSATTSSPVALHFSAKSSLRKTLPGDWKFSKATDFQTSPDQAGNQVVHSSFTALLPKEACSQAPAIALEEVKVPVWTNLSPSNPASGVPGKKPTESANPNSRDPTKGGRHPRQGQGGEEVIQKRNIDQDFRHPVQTRGSEPVDAKTESCQGEDISEQIQDQLDAEENRGDAFPRGDELHLDSLSRLIQQQEQYQEDVKRQAFRSAPPIPSFSGQGSVSLTRTLAPVTRAPLMIPLNALHAPSRKLSALSQQDLLELLTF</sequence>
<evidence type="ECO:0000313" key="3">
    <source>
        <dbReference type="Proteomes" id="UP000784294"/>
    </source>
</evidence>
<name>A0A448WH62_9PLAT</name>
<gene>
    <name evidence="2" type="ORF">PXEA_LOCUS5035</name>
</gene>
<accession>A0A448WH62</accession>